<evidence type="ECO:0000313" key="1">
    <source>
        <dbReference type="EMBL" id="KAG5583446.1"/>
    </source>
</evidence>
<evidence type="ECO:0008006" key="3">
    <source>
        <dbReference type="Google" id="ProtNLM"/>
    </source>
</evidence>
<sequence>MLNVIVQPRYGYFGMMIGHGGALERLELWEEMEELAGNIQIPWLVGGDFNVILNEEEK</sequence>
<proteinExistence type="predicted"/>
<dbReference type="EMBL" id="JACXVP010000010">
    <property type="protein sequence ID" value="KAG5583446.1"/>
    <property type="molecule type" value="Genomic_DNA"/>
</dbReference>
<reference evidence="1 2" key="1">
    <citation type="submission" date="2020-09" db="EMBL/GenBank/DDBJ databases">
        <title>De no assembly of potato wild relative species, Solanum commersonii.</title>
        <authorList>
            <person name="Cho K."/>
        </authorList>
    </citation>
    <scope>NUCLEOTIDE SEQUENCE [LARGE SCALE GENOMIC DNA]</scope>
    <source>
        <strain evidence="1">LZ3.2</strain>
        <tissue evidence="1">Leaf</tissue>
    </source>
</reference>
<protein>
    <recommendedName>
        <fullName evidence="3">Endonuclease/exonuclease/phosphatase domain-containing protein</fullName>
    </recommendedName>
</protein>
<dbReference type="InterPro" id="IPR036691">
    <property type="entry name" value="Endo/exonu/phosph_ase_sf"/>
</dbReference>
<organism evidence="1 2">
    <name type="scientific">Solanum commersonii</name>
    <name type="common">Commerson's wild potato</name>
    <name type="synonym">Commerson's nightshade</name>
    <dbReference type="NCBI Taxonomy" id="4109"/>
    <lineage>
        <taxon>Eukaryota</taxon>
        <taxon>Viridiplantae</taxon>
        <taxon>Streptophyta</taxon>
        <taxon>Embryophyta</taxon>
        <taxon>Tracheophyta</taxon>
        <taxon>Spermatophyta</taxon>
        <taxon>Magnoliopsida</taxon>
        <taxon>eudicotyledons</taxon>
        <taxon>Gunneridae</taxon>
        <taxon>Pentapetalae</taxon>
        <taxon>asterids</taxon>
        <taxon>lamiids</taxon>
        <taxon>Solanales</taxon>
        <taxon>Solanaceae</taxon>
        <taxon>Solanoideae</taxon>
        <taxon>Solaneae</taxon>
        <taxon>Solanum</taxon>
    </lineage>
</organism>
<evidence type="ECO:0000313" key="2">
    <source>
        <dbReference type="Proteomes" id="UP000824120"/>
    </source>
</evidence>
<dbReference type="AlphaFoldDB" id="A0A9J5X855"/>
<name>A0A9J5X855_SOLCO</name>
<keyword evidence="2" id="KW-1185">Reference proteome</keyword>
<dbReference type="SUPFAM" id="SSF56219">
    <property type="entry name" value="DNase I-like"/>
    <property type="match status" value="1"/>
</dbReference>
<comment type="caution">
    <text evidence="1">The sequence shown here is derived from an EMBL/GenBank/DDBJ whole genome shotgun (WGS) entry which is preliminary data.</text>
</comment>
<accession>A0A9J5X855</accession>
<dbReference type="Proteomes" id="UP000824120">
    <property type="component" value="Chromosome 10"/>
</dbReference>
<gene>
    <name evidence="1" type="ORF">H5410_054073</name>
</gene>